<sequence length="245" mass="27701">NSDKNVKLYTWLPNSAYWFSYSNQHNRLPRIGGLYALVRHVEIFSDALCLPPDMFIQAAVGQKFQLRQTPVKCQYLKICDYDPQLFPHTAYHGTSINVIRSILMDGLVMPSTIVSNGFRVCPPDNHIARGEEAFEIVDFANAIFVSPSIHYCSDPVYAVTFSHNDQRMIAVLQCQVKKGAFRAFPSTVESYKAHPDDDINAIEWRITCPAAILIIGILFIPVIKSRTEAARLRANKLEVDLNALR</sequence>
<accession>A0A8S3FEN8</accession>
<dbReference type="Proteomes" id="UP000681967">
    <property type="component" value="Unassembled WGS sequence"/>
</dbReference>
<evidence type="ECO:0000313" key="4">
    <source>
        <dbReference type="Proteomes" id="UP000681967"/>
    </source>
</evidence>
<dbReference type="Proteomes" id="UP000681720">
    <property type="component" value="Unassembled WGS sequence"/>
</dbReference>
<feature type="non-terminal residue" evidence="2">
    <location>
        <position position="1"/>
    </location>
</feature>
<organism evidence="2 4">
    <name type="scientific">Rotaria magnacalcarata</name>
    <dbReference type="NCBI Taxonomy" id="392030"/>
    <lineage>
        <taxon>Eukaryota</taxon>
        <taxon>Metazoa</taxon>
        <taxon>Spiralia</taxon>
        <taxon>Gnathifera</taxon>
        <taxon>Rotifera</taxon>
        <taxon>Eurotatoria</taxon>
        <taxon>Bdelloidea</taxon>
        <taxon>Philodinida</taxon>
        <taxon>Philodinidae</taxon>
        <taxon>Rotaria</taxon>
    </lineage>
</organism>
<proteinExistence type="predicted"/>
<feature type="transmembrane region" description="Helical" evidence="1">
    <location>
        <begin position="204"/>
        <end position="223"/>
    </location>
</feature>
<name>A0A8S3FEN8_9BILA</name>
<dbReference type="EMBL" id="CAJOBJ010343544">
    <property type="protein sequence ID" value="CAF5198109.1"/>
    <property type="molecule type" value="Genomic_DNA"/>
</dbReference>
<dbReference type="AlphaFoldDB" id="A0A8S3FEN8"/>
<keyword evidence="1" id="KW-0472">Membrane</keyword>
<keyword evidence="1" id="KW-0812">Transmembrane</keyword>
<keyword evidence="1" id="KW-1133">Transmembrane helix</keyword>
<evidence type="ECO:0000313" key="2">
    <source>
        <dbReference type="EMBL" id="CAF5115517.1"/>
    </source>
</evidence>
<reference evidence="2" key="1">
    <citation type="submission" date="2021-02" db="EMBL/GenBank/DDBJ databases">
        <authorList>
            <person name="Nowell W R."/>
        </authorList>
    </citation>
    <scope>NUCLEOTIDE SEQUENCE</scope>
</reference>
<evidence type="ECO:0000256" key="1">
    <source>
        <dbReference type="SAM" id="Phobius"/>
    </source>
</evidence>
<dbReference type="EMBL" id="CAJOBH010242950">
    <property type="protein sequence ID" value="CAF5115517.1"/>
    <property type="molecule type" value="Genomic_DNA"/>
</dbReference>
<gene>
    <name evidence="2" type="ORF">BYL167_LOCUS66312</name>
    <name evidence="3" type="ORF">GIL414_LOCUS75655</name>
</gene>
<protein>
    <submittedName>
        <fullName evidence="2">Uncharacterized protein</fullName>
    </submittedName>
</protein>
<evidence type="ECO:0000313" key="3">
    <source>
        <dbReference type="EMBL" id="CAF5198109.1"/>
    </source>
</evidence>
<comment type="caution">
    <text evidence="2">The sequence shown here is derived from an EMBL/GenBank/DDBJ whole genome shotgun (WGS) entry which is preliminary data.</text>
</comment>